<evidence type="ECO:0000256" key="2">
    <source>
        <dbReference type="ARBA" id="ARBA00023015"/>
    </source>
</evidence>
<dbReference type="EMBL" id="JACOGK010000025">
    <property type="protein sequence ID" value="MBC3537375.1"/>
    <property type="molecule type" value="Genomic_DNA"/>
</dbReference>
<dbReference type="PANTHER" id="PTHR30126">
    <property type="entry name" value="HTH-TYPE TRANSCRIPTIONAL REGULATOR"/>
    <property type="match status" value="1"/>
</dbReference>
<dbReference type="SUPFAM" id="SSF46785">
    <property type="entry name" value="Winged helix' DNA-binding domain"/>
    <property type="match status" value="1"/>
</dbReference>
<evidence type="ECO:0000256" key="3">
    <source>
        <dbReference type="ARBA" id="ARBA00023125"/>
    </source>
</evidence>
<dbReference type="Pfam" id="PF03466">
    <property type="entry name" value="LysR_substrate"/>
    <property type="match status" value="1"/>
</dbReference>
<accession>A0ABR6VKY4</accession>
<dbReference type="InterPro" id="IPR005119">
    <property type="entry name" value="LysR_subst-bd"/>
</dbReference>
<dbReference type="InterPro" id="IPR036388">
    <property type="entry name" value="WH-like_DNA-bd_sf"/>
</dbReference>
<evidence type="ECO:0000259" key="5">
    <source>
        <dbReference type="PROSITE" id="PS50931"/>
    </source>
</evidence>
<comment type="similarity">
    <text evidence="1">Belongs to the LysR transcriptional regulatory family.</text>
</comment>
<dbReference type="Gene3D" id="3.40.190.10">
    <property type="entry name" value="Periplasmic binding protein-like II"/>
    <property type="match status" value="2"/>
</dbReference>
<evidence type="ECO:0000313" key="6">
    <source>
        <dbReference type="EMBL" id="MBC3537375.1"/>
    </source>
</evidence>
<sequence length="291" mass="32670">MELSSYRIFNAVATTGNFSKAARSLYLSPSAISHAITKMEKDVGFPLFIRSKNNVILTTYGREILPQIQNLLALHSKIHKELEILQNIQHGVVHIGTYNSTCCYWLPSVFQELKKNHLEIQLIVHEGEYPELESNMKNGTLDISFLPPIQTDTLDYETLYLDKMVCIAPLEYTFKQRGLITIEEISNYNLVASPGGYTYDIQPFFSANHIPLFSPHTLANDSSIVALVESGLGISILPSLVLKLVHGNIQILDIQNNPYRTIGLATQKQQFVTPATQIVKDIIKKVVKSKP</sequence>
<dbReference type="Gene3D" id="1.10.10.10">
    <property type="entry name" value="Winged helix-like DNA-binding domain superfamily/Winged helix DNA-binding domain"/>
    <property type="match status" value="1"/>
</dbReference>
<dbReference type="Pfam" id="PF00126">
    <property type="entry name" value="HTH_1"/>
    <property type="match status" value="1"/>
</dbReference>
<protein>
    <submittedName>
        <fullName evidence="6">LysR family transcriptional regulator</fullName>
    </submittedName>
</protein>
<dbReference type="CDD" id="cd05466">
    <property type="entry name" value="PBP2_LTTR_substrate"/>
    <property type="match status" value="1"/>
</dbReference>
<organism evidence="6 7">
    <name type="scientific">Megasphaera hominis</name>
    <dbReference type="NCBI Taxonomy" id="159836"/>
    <lineage>
        <taxon>Bacteria</taxon>
        <taxon>Bacillati</taxon>
        <taxon>Bacillota</taxon>
        <taxon>Negativicutes</taxon>
        <taxon>Veillonellales</taxon>
        <taxon>Veillonellaceae</taxon>
        <taxon>Megasphaera</taxon>
    </lineage>
</organism>
<dbReference type="PANTHER" id="PTHR30126:SF40">
    <property type="entry name" value="HTH-TYPE TRANSCRIPTIONAL REGULATOR GLTR"/>
    <property type="match status" value="1"/>
</dbReference>
<dbReference type="InterPro" id="IPR036390">
    <property type="entry name" value="WH_DNA-bd_sf"/>
</dbReference>
<dbReference type="RefSeq" id="WP_186503684.1">
    <property type="nucleotide sequence ID" value="NZ_JACOGK010000025.1"/>
</dbReference>
<reference evidence="6 7" key="1">
    <citation type="submission" date="2020-08" db="EMBL/GenBank/DDBJ databases">
        <authorList>
            <person name="Liu C."/>
            <person name="Sun Q."/>
        </authorList>
    </citation>
    <scope>NUCLEOTIDE SEQUENCE [LARGE SCALE GENOMIC DNA]</scope>
    <source>
        <strain evidence="6 7">NSJ-59</strain>
    </source>
</reference>
<comment type="caution">
    <text evidence="6">The sequence shown here is derived from an EMBL/GenBank/DDBJ whole genome shotgun (WGS) entry which is preliminary data.</text>
</comment>
<dbReference type="SUPFAM" id="SSF53850">
    <property type="entry name" value="Periplasmic binding protein-like II"/>
    <property type="match status" value="1"/>
</dbReference>
<proteinExistence type="inferred from homology"/>
<dbReference type="InterPro" id="IPR000847">
    <property type="entry name" value="LysR_HTH_N"/>
</dbReference>
<dbReference type="Proteomes" id="UP000606870">
    <property type="component" value="Unassembled WGS sequence"/>
</dbReference>
<dbReference type="PROSITE" id="PS50931">
    <property type="entry name" value="HTH_LYSR"/>
    <property type="match status" value="1"/>
</dbReference>
<name>A0ABR6VKY4_9FIRM</name>
<evidence type="ECO:0000256" key="1">
    <source>
        <dbReference type="ARBA" id="ARBA00009437"/>
    </source>
</evidence>
<keyword evidence="7" id="KW-1185">Reference proteome</keyword>
<dbReference type="PRINTS" id="PR00039">
    <property type="entry name" value="HTHLYSR"/>
</dbReference>
<evidence type="ECO:0000313" key="7">
    <source>
        <dbReference type="Proteomes" id="UP000606870"/>
    </source>
</evidence>
<evidence type="ECO:0000256" key="4">
    <source>
        <dbReference type="ARBA" id="ARBA00023163"/>
    </source>
</evidence>
<keyword evidence="3" id="KW-0238">DNA-binding</keyword>
<keyword evidence="4" id="KW-0804">Transcription</keyword>
<feature type="domain" description="HTH lysR-type" evidence="5">
    <location>
        <begin position="1"/>
        <end position="58"/>
    </location>
</feature>
<gene>
    <name evidence="6" type="ORF">H8J70_08935</name>
</gene>
<keyword evidence="2" id="KW-0805">Transcription regulation</keyword>